<protein>
    <submittedName>
        <fullName evidence="1">Uncharacterized protein</fullName>
    </submittedName>
</protein>
<proteinExistence type="predicted"/>
<evidence type="ECO:0000313" key="2">
    <source>
        <dbReference type="Proteomes" id="UP000683000"/>
    </source>
</evidence>
<dbReference type="EMBL" id="JAGFBS010000031">
    <property type="protein sequence ID" value="KAG6371864.1"/>
    <property type="molecule type" value="Genomic_DNA"/>
</dbReference>
<keyword evidence="2" id="KW-1185">Reference proteome</keyword>
<dbReference type="OrthoDB" id="1077582at2759"/>
<dbReference type="Proteomes" id="UP000683000">
    <property type="component" value="Unassembled WGS sequence"/>
</dbReference>
<evidence type="ECO:0000313" key="1">
    <source>
        <dbReference type="EMBL" id="KAG6371864.1"/>
    </source>
</evidence>
<dbReference type="AlphaFoldDB" id="A0A8I2YH35"/>
<organism evidence="1 2">
    <name type="scientific">Boletus reticuloceps</name>
    <dbReference type="NCBI Taxonomy" id="495285"/>
    <lineage>
        <taxon>Eukaryota</taxon>
        <taxon>Fungi</taxon>
        <taxon>Dikarya</taxon>
        <taxon>Basidiomycota</taxon>
        <taxon>Agaricomycotina</taxon>
        <taxon>Agaricomycetes</taxon>
        <taxon>Agaricomycetidae</taxon>
        <taxon>Boletales</taxon>
        <taxon>Boletineae</taxon>
        <taxon>Boletaceae</taxon>
        <taxon>Boletoideae</taxon>
        <taxon>Boletus</taxon>
    </lineage>
</organism>
<sequence length="117" mass="13101">MTDFWGRRWHQFFRCIFVFLCSRQGGLYYRDVSLLRGSSLRCSGLAQWPGRTVEIQSGSTVILVERAFKRFTGRKVGGIVGWGLDDGIPCFMMIDALARGGVFGHSSFTENVMAGPL</sequence>
<name>A0A8I2YH35_9AGAM</name>
<comment type="caution">
    <text evidence="1">The sequence shown here is derived from an EMBL/GenBank/DDBJ whole genome shotgun (WGS) entry which is preliminary data.</text>
</comment>
<reference evidence="1" key="1">
    <citation type="submission" date="2021-03" db="EMBL/GenBank/DDBJ databases">
        <title>Evolutionary innovations through gain and loss of genes in the ectomycorrhizal Boletales.</title>
        <authorList>
            <person name="Wu G."/>
            <person name="Miyauchi S."/>
            <person name="Morin E."/>
            <person name="Yang Z.-L."/>
            <person name="Xu J."/>
            <person name="Martin F.M."/>
        </authorList>
    </citation>
    <scope>NUCLEOTIDE SEQUENCE</scope>
    <source>
        <strain evidence="1">BR01</strain>
    </source>
</reference>
<gene>
    <name evidence="1" type="ORF">JVT61DRAFT_8861</name>
</gene>
<accession>A0A8I2YH35</accession>